<reference evidence="2 3" key="1">
    <citation type="journal article" date="2015" name="Nature">
        <title>rRNA introns, odd ribosomes, and small enigmatic genomes across a large radiation of phyla.</title>
        <authorList>
            <person name="Brown C.T."/>
            <person name="Hug L.A."/>
            <person name="Thomas B.C."/>
            <person name="Sharon I."/>
            <person name="Castelle C.J."/>
            <person name="Singh A."/>
            <person name="Wilkins M.J."/>
            <person name="Williams K.H."/>
            <person name="Banfield J.F."/>
        </authorList>
    </citation>
    <scope>NUCLEOTIDE SEQUENCE [LARGE SCALE GENOMIC DNA]</scope>
</reference>
<sequence>MNFNKVKRNSGAAMLISVVFFLFISLAIISGLVSSTVREFRNASVDLNSKKSYFLAESGSEDALYRILNSMAIEASETITLDSNSTTTTITSIGSSAKQITSLGDVGNLQRKTNVVLSAGVGVSFSYGVQVGQGGLEMSNSSKVIGNTYSNGNIIGTNSARIQGTAIVSGPTGIIDGMDVDGDAWSYTIRGTSTVGGNATHSVLQNTVVTGNVAADSISNCTIGGTVKYDTRSSCTVTGAVTTPNPDVFVSADILPLPISEAQIDVWESEAVSGGTLGSQTFSSGTRNMGPKKINGNLIMSNDAELVVTGILWVTGEIKLSNTAIIRLSSSFGGNSGVVMAGIDESSTAGYIEISNSVQALGSGSIGSYIMLLSQREMGSTAIKTSNSSTAAILYAGEGEIEIDNSAALKEVTANKLKITNSATVTYESGLANNNFFSGPSGSWTVQSWGETQ</sequence>
<evidence type="ECO:0000256" key="1">
    <source>
        <dbReference type="SAM" id="Phobius"/>
    </source>
</evidence>
<dbReference type="AlphaFoldDB" id="A0A0G0JXA1"/>
<gene>
    <name evidence="2" type="ORF">US45_C0014G0009</name>
</gene>
<evidence type="ECO:0008006" key="4">
    <source>
        <dbReference type="Google" id="ProtNLM"/>
    </source>
</evidence>
<evidence type="ECO:0000313" key="2">
    <source>
        <dbReference type="EMBL" id="KKQ32966.1"/>
    </source>
</evidence>
<dbReference type="EMBL" id="LBTA01000014">
    <property type="protein sequence ID" value="KKQ32966.1"/>
    <property type="molecule type" value="Genomic_DNA"/>
</dbReference>
<dbReference type="Proteomes" id="UP000034701">
    <property type="component" value="Unassembled WGS sequence"/>
</dbReference>
<protein>
    <recommendedName>
        <fullName evidence="4">Type 4 fimbrial biogenesis protein PilX N-terminal domain-containing protein</fullName>
    </recommendedName>
</protein>
<keyword evidence="1" id="KW-0812">Transmembrane</keyword>
<name>A0A0G0JXA1_9BACT</name>
<comment type="caution">
    <text evidence="2">The sequence shown here is derived from an EMBL/GenBank/DDBJ whole genome shotgun (WGS) entry which is preliminary data.</text>
</comment>
<organism evidence="2 3">
    <name type="scientific">Candidatus Nomurabacteria bacterium GW2011_GWA1_37_20</name>
    <dbReference type="NCBI Taxonomy" id="1618729"/>
    <lineage>
        <taxon>Bacteria</taxon>
        <taxon>Candidatus Nomuraibacteriota</taxon>
    </lineage>
</organism>
<feature type="transmembrane region" description="Helical" evidence="1">
    <location>
        <begin position="12"/>
        <end position="33"/>
    </location>
</feature>
<keyword evidence="1" id="KW-0472">Membrane</keyword>
<proteinExistence type="predicted"/>
<accession>A0A0G0JXA1</accession>
<evidence type="ECO:0000313" key="3">
    <source>
        <dbReference type="Proteomes" id="UP000034701"/>
    </source>
</evidence>
<keyword evidence="1" id="KW-1133">Transmembrane helix</keyword>